<dbReference type="EnsemblMetazoa" id="AQUA015257-RA">
    <property type="protein sequence ID" value="AQUA015257-PA"/>
    <property type="gene ID" value="AQUA015257"/>
</dbReference>
<dbReference type="AlphaFoldDB" id="A0A182XTX6"/>
<organism evidence="1 2">
    <name type="scientific">Anopheles quadriannulatus</name>
    <name type="common">Mosquito</name>
    <dbReference type="NCBI Taxonomy" id="34691"/>
    <lineage>
        <taxon>Eukaryota</taxon>
        <taxon>Metazoa</taxon>
        <taxon>Ecdysozoa</taxon>
        <taxon>Arthropoda</taxon>
        <taxon>Hexapoda</taxon>
        <taxon>Insecta</taxon>
        <taxon>Pterygota</taxon>
        <taxon>Neoptera</taxon>
        <taxon>Endopterygota</taxon>
        <taxon>Diptera</taxon>
        <taxon>Nematocera</taxon>
        <taxon>Culicoidea</taxon>
        <taxon>Culicidae</taxon>
        <taxon>Anophelinae</taxon>
        <taxon>Anopheles</taxon>
    </lineage>
</organism>
<reference evidence="1" key="1">
    <citation type="submission" date="2020-05" db="UniProtKB">
        <authorList>
            <consortium name="EnsemblMetazoa"/>
        </authorList>
    </citation>
    <scope>IDENTIFICATION</scope>
    <source>
        <strain evidence="1">SANGQUA</strain>
    </source>
</reference>
<protein>
    <submittedName>
        <fullName evidence="1">Uncharacterized protein</fullName>
    </submittedName>
</protein>
<dbReference type="VEuPathDB" id="VectorBase:AQUA015257"/>
<evidence type="ECO:0000313" key="1">
    <source>
        <dbReference type="EnsemblMetazoa" id="AQUA015257-PA"/>
    </source>
</evidence>
<sequence length="30" mass="3320">MPLAAPVIFSSPRTVVHHPGSCRHFVFQSN</sequence>
<evidence type="ECO:0000313" key="2">
    <source>
        <dbReference type="Proteomes" id="UP000076407"/>
    </source>
</evidence>
<keyword evidence="2" id="KW-1185">Reference proteome</keyword>
<accession>A0A182XTX6</accession>
<dbReference type="Proteomes" id="UP000076407">
    <property type="component" value="Unassembled WGS sequence"/>
</dbReference>
<name>A0A182XTX6_ANOQN</name>
<proteinExistence type="predicted"/>